<dbReference type="EMBL" id="NQMQ01000011">
    <property type="protein sequence ID" value="PAJ70089.1"/>
    <property type="molecule type" value="Genomic_DNA"/>
</dbReference>
<dbReference type="PROSITE" id="PS51387">
    <property type="entry name" value="FAD_PCMH"/>
    <property type="match status" value="1"/>
</dbReference>
<evidence type="ECO:0000259" key="12">
    <source>
        <dbReference type="PROSITE" id="PS51379"/>
    </source>
</evidence>
<dbReference type="GO" id="GO:0008720">
    <property type="term" value="F:D-lactate dehydrogenase (NAD+) activity"/>
    <property type="evidence" value="ECO:0007669"/>
    <property type="project" value="TreeGrafter"/>
</dbReference>
<organism evidence="14 15">
    <name type="scientific">Corynebacterium hadale</name>
    <dbReference type="NCBI Taxonomy" id="2026255"/>
    <lineage>
        <taxon>Bacteria</taxon>
        <taxon>Bacillati</taxon>
        <taxon>Actinomycetota</taxon>
        <taxon>Actinomycetes</taxon>
        <taxon>Mycobacteriales</taxon>
        <taxon>Corynebacteriaceae</taxon>
        <taxon>Corynebacterium</taxon>
    </lineage>
</organism>
<keyword evidence="3" id="KW-0285">Flavoprotein</keyword>
<keyword evidence="5" id="KW-0274">FAD</keyword>
<sequence length="956" mass="102942">MTAITSVNEPAPRHSVTSVPPETLTAALTSELGAPAATETVSTRLIDRVKYANDASHYIYTPQAVIQARSAADVAAVFRASRRTGVPVVLRSGGSSLSGQGGGEGMLVDVRKHFRDIEVLDNGARVRVQPGATVRSVNNRLAFYGTKIGPDPASEFAATMGGVIANNSSGMACGTKFNTYRTLESMTFVLPSGTMINTADPGAGQQFREQEPEIFDTIVRLQKRVRENPASVATIRRHFALKNTMGYGVNAFLDFDDPLDVFERLIIGSEGTLAFVAEAIFRTIPDPKLKTTTIAVFDSIEAATRTLPDLFDSEAATLELMDSCSIEAGRTFATVPEQIQGFEVHNHAALLIEYHAQEEEELRARQARGAEILASQRLQTPAAFSTDPAFYSTAWAFRKGLLSQVSGARPSGTTALFEDVVVPVADLADTCLELQQMFDTYAYENAVIFGHAKDGNIHFLITDRFEGEENLTRYNGFNDDLARLIIGRHGNLKAEHGTGRVMAPFVRQQFGDELYEVMVALKRAVDPRGTMNPGVIISEDPEEHLHNMKLNPTVEEAVDRCVECGFCEPVCPSRDLTMTPRQRIVVRRARAKALADGDLDTVRELDKVYAYEGEQTCAADSMCVTACPVGIDTGKFVKSLREQRNGKVAQAGWKAAAKQWDTVTVTASKALTGAYFLPAGLVQKVTDVARGLTSTELVPGYQKQLGRGGGRRHALGPVVGDVYAKPTAVFFPACVNAMFGPEREGIGATAAFVRLAERAGMSLLVPEHVDALCCGTPWASKGMSQGLGVMGERVRESLLRTTDGGRLPVVVDASSCAHGVAEVAAEAGIEVLDAVTFIAREALDSLEVGAKLDSVTLHPTCSTAHMGTIDDLRAVAEAAAEDVRIPVNWGCCGYAGDRGMLHPELTASATKAEATTVAELDSRYHASSNRTCELGMTQATGEPYVHVLELLERATR</sequence>
<dbReference type="Pfam" id="PF13183">
    <property type="entry name" value="Fer4_8"/>
    <property type="match status" value="1"/>
</dbReference>
<dbReference type="InterPro" id="IPR016171">
    <property type="entry name" value="Vanillyl_alc_oxidase_C-sub2"/>
</dbReference>
<dbReference type="Gene3D" id="3.30.43.10">
    <property type="entry name" value="Uridine Diphospho-n-acetylenolpyruvylglucosamine Reductase, domain 2"/>
    <property type="match status" value="1"/>
</dbReference>
<dbReference type="Pfam" id="PF02754">
    <property type="entry name" value="CCG"/>
    <property type="match status" value="1"/>
</dbReference>
<evidence type="ECO:0000256" key="1">
    <source>
        <dbReference type="ARBA" id="ARBA00001974"/>
    </source>
</evidence>
<keyword evidence="7" id="KW-0560">Oxidoreductase</keyword>
<evidence type="ECO:0000256" key="2">
    <source>
        <dbReference type="ARBA" id="ARBA00008000"/>
    </source>
</evidence>
<name>A0A269PFP9_9CORY</name>
<gene>
    <name evidence="14" type="ORF">CIG21_06595</name>
</gene>
<dbReference type="SUPFAM" id="SSF46548">
    <property type="entry name" value="alpha-helical ferredoxin"/>
    <property type="match status" value="1"/>
</dbReference>
<dbReference type="Gene3D" id="1.10.1060.10">
    <property type="entry name" value="Alpha-helical ferredoxin"/>
    <property type="match status" value="1"/>
</dbReference>
<dbReference type="Pfam" id="PF01565">
    <property type="entry name" value="FAD_binding_4"/>
    <property type="match status" value="1"/>
</dbReference>
<dbReference type="PROSITE" id="PS51379">
    <property type="entry name" value="4FE4S_FER_2"/>
    <property type="match status" value="1"/>
</dbReference>
<dbReference type="PROSITE" id="PS00198">
    <property type="entry name" value="4FE4S_FER_1"/>
    <property type="match status" value="1"/>
</dbReference>
<dbReference type="GO" id="GO:0046872">
    <property type="term" value="F:metal ion binding"/>
    <property type="evidence" value="ECO:0007669"/>
    <property type="project" value="UniProtKB-KW"/>
</dbReference>
<dbReference type="InterPro" id="IPR004113">
    <property type="entry name" value="FAD-bd_oxidored_4_C"/>
</dbReference>
<dbReference type="InterPro" id="IPR016167">
    <property type="entry name" value="FAD-bd_PCMH_sub1"/>
</dbReference>
<dbReference type="InterPro" id="IPR017896">
    <property type="entry name" value="4Fe4S_Fe-S-bd"/>
</dbReference>
<reference evidence="14 15" key="1">
    <citation type="submission" date="2017-08" db="EMBL/GenBank/DDBJ databases">
        <authorList>
            <person name="de Groot N.N."/>
        </authorList>
    </citation>
    <scope>NUCLEOTIDE SEQUENCE [LARGE SCALE GENOMIC DNA]</scope>
    <source>
        <strain evidence="14 15">NBT06-6</strain>
    </source>
</reference>
<evidence type="ECO:0000256" key="5">
    <source>
        <dbReference type="ARBA" id="ARBA00022827"/>
    </source>
</evidence>
<proteinExistence type="inferred from homology"/>
<dbReference type="EC" id="1.1.2.4" evidence="10"/>
<keyword evidence="8" id="KW-0408">Iron</keyword>
<comment type="cofactor">
    <cofactor evidence="1">
        <name>FAD</name>
        <dbReference type="ChEBI" id="CHEBI:57692"/>
    </cofactor>
</comment>
<comment type="similarity">
    <text evidence="2">Belongs to the FAD-binding oxidoreductase/transferase type 4 family.</text>
</comment>
<dbReference type="SUPFAM" id="SSF55103">
    <property type="entry name" value="FAD-linked oxidases, C-terminal domain"/>
    <property type="match status" value="1"/>
</dbReference>
<accession>A0A269PFP9</accession>
<evidence type="ECO:0000313" key="15">
    <source>
        <dbReference type="Proteomes" id="UP000215771"/>
    </source>
</evidence>
<dbReference type="SUPFAM" id="SSF56176">
    <property type="entry name" value="FAD-binding/transporter-associated domain-like"/>
    <property type="match status" value="1"/>
</dbReference>
<evidence type="ECO:0000256" key="9">
    <source>
        <dbReference type="ARBA" id="ARBA00023014"/>
    </source>
</evidence>
<feature type="domain" description="4Fe-4S ferredoxin-type" evidence="12">
    <location>
        <begin position="550"/>
        <end position="581"/>
    </location>
</feature>
<dbReference type="AlphaFoldDB" id="A0A269PFP9"/>
<dbReference type="InterPro" id="IPR006094">
    <property type="entry name" value="Oxid_FAD_bind_N"/>
</dbReference>
<evidence type="ECO:0000256" key="4">
    <source>
        <dbReference type="ARBA" id="ARBA00022723"/>
    </source>
</evidence>
<dbReference type="Gene3D" id="3.30.70.2740">
    <property type="match status" value="1"/>
</dbReference>
<evidence type="ECO:0000313" key="14">
    <source>
        <dbReference type="EMBL" id="PAJ70089.1"/>
    </source>
</evidence>
<keyword evidence="9" id="KW-0411">Iron-sulfur</keyword>
<dbReference type="GO" id="GO:0071949">
    <property type="term" value="F:FAD binding"/>
    <property type="evidence" value="ECO:0007669"/>
    <property type="project" value="InterPro"/>
</dbReference>
<dbReference type="GO" id="GO:0051536">
    <property type="term" value="F:iron-sulfur cluster binding"/>
    <property type="evidence" value="ECO:0007669"/>
    <property type="project" value="UniProtKB-KW"/>
</dbReference>
<dbReference type="Proteomes" id="UP000215771">
    <property type="component" value="Unassembled WGS sequence"/>
</dbReference>
<dbReference type="Pfam" id="PF02913">
    <property type="entry name" value="FAD-oxidase_C"/>
    <property type="match status" value="1"/>
</dbReference>
<feature type="domain" description="FAD-binding PCMH-type" evidence="13">
    <location>
        <begin position="58"/>
        <end position="286"/>
    </location>
</feature>
<evidence type="ECO:0000256" key="11">
    <source>
        <dbReference type="SAM" id="MobiDB-lite"/>
    </source>
</evidence>
<evidence type="ECO:0000256" key="6">
    <source>
        <dbReference type="ARBA" id="ARBA00022946"/>
    </source>
</evidence>
<keyword evidence="6" id="KW-0809">Transit peptide</keyword>
<dbReference type="InterPro" id="IPR016166">
    <property type="entry name" value="FAD-bd_PCMH"/>
</dbReference>
<evidence type="ECO:0000256" key="7">
    <source>
        <dbReference type="ARBA" id="ARBA00023002"/>
    </source>
</evidence>
<dbReference type="Gene3D" id="1.10.45.10">
    <property type="entry name" value="Vanillyl-alcohol Oxidase, Chain A, domain 4"/>
    <property type="match status" value="1"/>
</dbReference>
<dbReference type="PANTHER" id="PTHR11748:SF111">
    <property type="entry name" value="D-LACTATE DEHYDROGENASE, MITOCHONDRIAL-RELATED"/>
    <property type="match status" value="1"/>
</dbReference>
<dbReference type="RefSeq" id="WP_095277171.1">
    <property type="nucleotide sequence ID" value="NZ_CP047655.1"/>
</dbReference>
<dbReference type="GO" id="GO:1903457">
    <property type="term" value="P:lactate catabolic process"/>
    <property type="evidence" value="ECO:0007669"/>
    <property type="project" value="TreeGrafter"/>
</dbReference>
<dbReference type="Gene3D" id="3.30.465.10">
    <property type="match status" value="1"/>
</dbReference>
<evidence type="ECO:0000256" key="10">
    <source>
        <dbReference type="ARBA" id="ARBA00038897"/>
    </source>
</evidence>
<dbReference type="InterPro" id="IPR036318">
    <property type="entry name" value="FAD-bd_PCMH-like_sf"/>
</dbReference>
<protein>
    <recommendedName>
        <fullName evidence="10">D-lactate dehydrogenase (cytochrome)</fullName>
        <ecNumber evidence="10">1.1.2.4</ecNumber>
    </recommendedName>
</protein>
<comment type="caution">
    <text evidence="14">The sequence shown here is derived from an EMBL/GenBank/DDBJ whole genome shotgun (WGS) entry which is preliminary data.</text>
</comment>
<dbReference type="InterPro" id="IPR009051">
    <property type="entry name" value="Helical_ferredxn"/>
</dbReference>
<evidence type="ECO:0000256" key="8">
    <source>
        <dbReference type="ARBA" id="ARBA00023004"/>
    </source>
</evidence>
<dbReference type="GO" id="GO:0004458">
    <property type="term" value="F:D-lactate dehydrogenase (cytochrome) activity"/>
    <property type="evidence" value="ECO:0007669"/>
    <property type="project" value="UniProtKB-EC"/>
</dbReference>
<feature type="region of interest" description="Disordered" evidence="11">
    <location>
        <begin position="1"/>
        <end position="20"/>
    </location>
</feature>
<keyword evidence="4" id="KW-0479">Metal-binding</keyword>
<dbReference type="InterPro" id="IPR004017">
    <property type="entry name" value="Cys_rich_dom"/>
</dbReference>
<dbReference type="InterPro" id="IPR016169">
    <property type="entry name" value="FAD-bd_PCMH_sub2"/>
</dbReference>
<dbReference type="InterPro" id="IPR017900">
    <property type="entry name" value="4Fe4S_Fe_S_CS"/>
</dbReference>
<dbReference type="PANTHER" id="PTHR11748">
    <property type="entry name" value="D-LACTATE DEHYDROGENASE"/>
    <property type="match status" value="1"/>
</dbReference>
<dbReference type="InterPro" id="IPR016164">
    <property type="entry name" value="FAD-linked_Oxase-like_C"/>
</dbReference>
<evidence type="ECO:0000259" key="13">
    <source>
        <dbReference type="PROSITE" id="PS51387"/>
    </source>
</evidence>
<evidence type="ECO:0000256" key="3">
    <source>
        <dbReference type="ARBA" id="ARBA00022630"/>
    </source>
</evidence>